<reference evidence="2" key="1">
    <citation type="journal article" date="2020" name="Nature">
        <title>Giant virus diversity and host interactions through global metagenomics.</title>
        <authorList>
            <person name="Schulz F."/>
            <person name="Roux S."/>
            <person name="Paez-Espino D."/>
            <person name="Jungbluth S."/>
            <person name="Walsh D.A."/>
            <person name="Denef V.J."/>
            <person name="McMahon K.D."/>
            <person name="Konstantinidis K.T."/>
            <person name="Eloe-Fadrosh E.A."/>
            <person name="Kyrpides N.C."/>
            <person name="Woyke T."/>
        </authorList>
    </citation>
    <scope>NUCLEOTIDE SEQUENCE</scope>
    <source>
        <strain evidence="2">GVMAG-M-3300009161-30</strain>
    </source>
</reference>
<sequence length="135" mass="14265">MGLIAPPTTYAMSGSTPKLSAIIDSKAGAEKLNMLGNTAGGKRRRPRRVGGSTLTVPIVSAPYNSPSPLNTTNVTTGIYATSANSTAQAALDKAATPATMPVKGGSRKGRKSRKGMKSRKSRKGRKTRKTRRHRK</sequence>
<evidence type="ECO:0000256" key="1">
    <source>
        <dbReference type="SAM" id="MobiDB-lite"/>
    </source>
</evidence>
<protein>
    <submittedName>
        <fullName evidence="2">Uncharacterized protein</fullName>
    </submittedName>
</protein>
<feature type="region of interest" description="Disordered" evidence="1">
    <location>
        <begin position="87"/>
        <end position="135"/>
    </location>
</feature>
<evidence type="ECO:0000313" key="2">
    <source>
        <dbReference type="EMBL" id="QHT32612.1"/>
    </source>
</evidence>
<organism evidence="2">
    <name type="scientific">viral metagenome</name>
    <dbReference type="NCBI Taxonomy" id="1070528"/>
    <lineage>
        <taxon>unclassified sequences</taxon>
        <taxon>metagenomes</taxon>
        <taxon>organismal metagenomes</taxon>
    </lineage>
</organism>
<proteinExistence type="predicted"/>
<feature type="compositionally biased region" description="Basic residues" evidence="1">
    <location>
        <begin position="105"/>
        <end position="135"/>
    </location>
</feature>
<dbReference type="EMBL" id="MN738945">
    <property type="protein sequence ID" value="QHT32612.1"/>
    <property type="molecule type" value="Genomic_DNA"/>
</dbReference>
<accession>A0A6C0EV31</accession>
<dbReference type="AlphaFoldDB" id="A0A6C0EV31"/>
<name>A0A6C0EV31_9ZZZZ</name>